<protein>
    <recommendedName>
        <fullName evidence="2">CBM20 domain-containing protein</fullName>
    </recommendedName>
</protein>
<dbReference type="Gene3D" id="2.60.40.10">
    <property type="entry name" value="Immunoglobulins"/>
    <property type="match status" value="1"/>
</dbReference>
<dbReference type="PROSITE" id="PS51166">
    <property type="entry name" value="CBM20"/>
    <property type="match status" value="1"/>
</dbReference>
<dbReference type="GO" id="GO:2001070">
    <property type="term" value="F:starch binding"/>
    <property type="evidence" value="ECO:0007669"/>
    <property type="project" value="InterPro"/>
</dbReference>
<proteinExistence type="predicted"/>
<dbReference type="InterPro" id="IPR002044">
    <property type="entry name" value="CBM20"/>
</dbReference>
<dbReference type="InterPro" id="IPR013784">
    <property type="entry name" value="Carb-bd-like_fold"/>
</dbReference>
<evidence type="ECO:0000256" key="1">
    <source>
        <dbReference type="SAM" id="MobiDB-lite"/>
    </source>
</evidence>
<dbReference type="EMBL" id="QEFC01001799">
    <property type="protein sequence ID" value="KAE9455810.1"/>
    <property type="molecule type" value="Genomic_DNA"/>
</dbReference>
<name>A0A6A4LBW4_9ERIC</name>
<accession>A0A6A4LBW4</accession>
<feature type="domain" description="CBM20" evidence="2">
    <location>
        <begin position="1"/>
        <end position="83"/>
    </location>
</feature>
<dbReference type="PANTHER" id="PTHR15048">
    <property type="entry name" value="STARCH-BINDING DOMAIN-CONTAINING PROTEIN 1"/>
    <property type="match status" value="1"/>
</dbReference>
<evidence type="ECO:0000313" key="4">
    <source>
        <dbReference type="Proteomes" id="UP000428333"/>
    </source>
</evidence>
<evidence type="ECO:0000313" key="3">
    <source>
        <dbReference type="EMBL" id="KAE9455810.1"/>
    </source>
</evidence>
<dbReference type="PANTHER" id="PTHR15048:SF0">
    <property type="entry name" value="STARCH-BINDING DOMAIN-CONTAINING PROTEIN 1"/>
    <property type="match status" value="1"/>
</dbReference>
<dbReference type="SUPFAM" id="SSF49452">
    <property type="entry name" value="Starch-binding domain-like"/>
    <property type="match status" value="1"/>
</dbReference>
<sequence length="233" mass="26135">MILLWVHGTLRVQSPWIGQRDTYGLQSWLEKIKISEIPVGKSIEYKFILKGSTGHILWQPGPDRILRTWDTNNKISVSEDWENPQFQMLIEEEPKSNGEPESTINSEIIIIPESSATTDGTISNSTMTPLQEKPMDVLLKQDISVGGSGFGNNGRAVDFEKDPGDGSSLSKDSTEMLFTDEKQVEKQQLAKEQEPPNSTLFEEVVENGIQWGLVPRVFVAPLAYGVFERSQLK</sequence>
<dbReference type="Proteomes" id="UP000428333">
    <property type="component" value="Linkage Group LG07"/>
</dbReference>
<comment type="caution">
    <text evidence="3">The sequence shown here is derived from an EMBL/GenBank/DDBJ whole genome shotgun (WGS) entry which is preliminary data.</text>
</comment>
<dbReference type="OrthoDB" id="550577at2759"/>
<feature type="non-terminal residue" evidence="3">
    <location>
        <position position="1"/>
    </location>
</feature>
<feature type="region of interest" description="Disordered" evidence="1">
    <location>
        <begin position="150"/>
        <end position="172"/>
    </location>
</feature>
<dbReference type="InterPro" id="IPR013783">
    <property type="entry name" value="Ig-like_fold"/>
</dbReference>
<keyword evidence="4" id="KW-1185">Reference proteome</keyword>
<organism evidence="3 4">
    <name type="scientific">Rhododendron williamsianum</name>
    <dbReference type="NCBI Taxonomy" id="262921"/>
    <lineage>
        <taxon>Eukaryota</taxon>
        <taxon>Viridiplantae</taxon>
        <taxon>Streptophyta</taxon>
        <taxon>Embryophyta</taxon>
        <taxon>Tracheophyta</taxon>
        <taxon>Spermatophyta</taxon>
        <taxon>Magnoliopsida</taxon>
        <taxon>eudicotyledons</taxon>
        <taxon>Gunneridae</taxon>
        <taxon>Pentapetalae</taxon>
        <taxon>asterids</taxon>
        <taxon>Ericales</taxon>
        <taxon>Ericaceae</taxon>
        <taxon>Ericoideae</taxon>
        <taxon>Rhodoreae</taxon>
        <taxon>Rhododendron</taxon>
    </lineage>
</organism>
<gene>
    <name evidence="3" type="ORF">C3L33_12290</name>
</gene>
<dbReference type="Pfam" id="PF00686">
    <property type="entry name" value="CBM_20"/>
    <property type="match status" value="1"/>
</dbReference>
<evidence type="ECO:0000259" key="2">
    <source>
        <dbReference type="PROSITE" id="PS51166"/>
    </source>
</evidence>
<dbReference type="GO" id="GO:0016020">
    <property type="term" value="C:membrane"/>
    <property type="evidence" value="ECO:0007669"/>
    <property type="project" value="TreeGrafter"/>
</dbReference>
<reference evidence="3 4" key="1">
    <citation type="journal article" date="2019" name="Genome Biol. Evol.">
        <title>The Rhododendron genome and chromosomal organization provide insight into shared whole-genome duplications across the heath family (Ericaceae).</title>
        <authorList>
            <person name="Soza V.L."/>
            <person name="Lindsley D."/>
            <person name="Waalkes A."/>
            <person name="Ramage E."/>
            <person name="Patwardhan R.P."/>
            <person name="Burton J.N."/>
            <person name="Adey A."/>
            <person name="Kumar A."/>
            <person name="Qiu R."/>
            <person name="Shendure J."/>
            <person name="Hall B."/>
        </authorList>
    </citation>
    <scope>NUCLEOTIDE SEQUENCE [LARGE SCALE GENOMIC DNA]</scope>
    <source>
        <strain evidence="3">RSF 1966-606</strain>
    </source>
</reference>
<dbReference type="AlphaFoldDB" id="A0A6A4LBW4"/>